<proteinExistence type="predicted"/>
<protein>
    <submittedName>
        <fullName evidence="2">Glycosyltransferase family 2 protein</fullName>
    </submittedName>
</protein>
<dbReference type="Pfam" id="PF00535">
    <property type="entry name" value="Glycos_transf_2"/>
    <property type="match status" value="1"/>
</dbReference>
<sequence>MITVLMAVYNGEKYLREQLDSILAQDSRELVAVVSDDGSADGSRDIIREYAKKEPNRIFPIFRERPSGSPEAHFLDLIAQGEGEYVMLSDQDDVWLPGKVSRLMKKMRSMEHRYGKETPILVHSDMKVTDEKLHVIAESYFRYQKISPERNKLCQLLVQNNVTGGAVMMNRALLSLLRKKPQVCLMHDSWIALVAACFGKIGWVDEPLYLYRQHGANSLGAKAADTVQEAADRLRDGSRARENYRRMFGQAACLLKMYQDQLSREQIRTLKAFIRLPQQGRIPKICSMIKYGFTKNSVKRTIGQMLFMP</sequence>
<dbReference type="PANTHER" id="PTHR22916:SF3">
    <property type="entry name" value="UDP-GLCNAC:BETAGAL BETA-1,3-N-ACETYLGLUCOSAMINYLTRANSFERASE-LIKE PROTEIN 1"/>
    <property type="match status" value="1"/>
</dbReference>
<dbReference type="Gene3D" id="3.90.550.10">
    <property type="entry name" value="Spore Coat Polysaccharide Biosynthesis Protein SpsA, Chain A"/>
    <property type="match status" value="1"/>
</dbReference>
<organism evidence="2 3">
    <name type="scientific">Candidatus Lachnoclostridium stercoravium</name>
    <dbReference type="NCBI Taxonomy" id="2838633"/>
    <lineage>
        <taxon>Bacteria</taxon>
        <taxon>Bacillati</taxon>
        <taxon>Bacillota</taxon>
        <taxon>Clostridia</taxon>
        <taxon>Lachnospirales</taxon>
        <taxon>Lachnospiraceae</taxon>
    </lineage>
</organism>
<dbReference type="PANTHER" id="PTHR22916">
    <property type="entry name" value="GLYCOSYLTRANSFERASE"/>
    <property type="match status" value="1"/>
</dbReference>
<dbReference type="GO" id="GO:0016758">
    <property type="term" value="F:hexosyltransferase activity"/>
    <property type="evidence" value="ECO:0007669"/>
    <property type="project" value="UniProtKB-ARBA"/>
</dbReference>
<dbReference type="InterPro" id="IPR001173">
    <property type="entry name" value="Glyco_trans_2-like"/>
</dbReference>
<gene>
    <name evidence="2" type="ORF">IAA07_07870</name>
</gene>
<reference evidence="2" key="1">
    <citation type="journal article" date="2021" name="PeerJ">
        <title>Extensive microbial diversity within the chicken gut microbiome revealed by metagenomics and culture.</title>
        <authorList>
            <person name="Gilroy R."/>
            <person name="Ravi A."/>
            <person name="Getino M."/>
            <person name="Pursley I."/>
            <person name="Horton D.L."/>
            <person name="Alikhan N.F."/>
            <person name="Baker D."/>
            <person name="Gharbi K."/>
            <person name="Hall N."/>
            <person name="Watson M."/>
            <person name="Adriaenssens E.M."/>
            <person name="Foster-Nyarko E."/>
            <person name="Jarju S."/>
            <person name="Secka A."/>
            <person name="Antonio M."/>
            <person name="Oren A."/>
            <person name="Chaudhuri R.R."/>
            <person name="La Ragione R."/>
            <person name="Hildebrand F."/>
            <person name="Pallen M.J."/>
        </authorList>
    </citation>
    <scope>NUCLEOTIDE SEQUENCE</scope>
    <source>
        <strain evidence="2">CHK178-16964</strain>
    </source>
</reference>
<dbReference type="CDD" id="cd04196">
    <property type="entry name" value="GT_2_like_d"/>
    <property type="match status" value="1"/>
</dbReference>
<evidence type="ECO:0000313" key="3">
    <source>
        <dbReference type="Proteomes" id="UP000823900"/>
    </source>
</evidence>
<name>A0A9D2KMM2_9FIRM</name>
<dbReference type="SUPFAM" id="SSF53448">
    <property type="entry name" value="Nucleotide-diphospho-sugar transferases"/>
    <property type="match status" value="1"/>
</dbReference>
<dbReference type="EMBL" id="DWZA01000068">
    <property type="protein sequence ID" value="HJA71482.1"/>
    <property type="molecule type" value="Genomic_DNA"/>
</dbReference>
<accession>A0A9D2KMM2</accession>
<dbReference type="Proteomes" id="UP000823900">
    <property type="component" value="Unassembled WGS sequence"/>
</dbReference>
<feature type="domain" description="Glycosyltransferase 2-like" evidence="1">
    <location>
        <begin position="3"/>
        <end position="141"/>
    </location>
</feature>
<dbReference type="AlphaFoldDB" id="A0A9D2KMM2"/>
<evidence type="ECO:0000313" key="2">
    <source>
        <dbReference type="EMBL" id="HJA71482.1"/>
    </source>
</evidence>
<evidence type="ECO:0000259" key="1">
    <source>
        <dbReference type="Pfam" id="PF00535"/>
    </source>
</evidence>
<comment type="caution">
    <text evidence="2">The sequence shown here is derived from an EMBL/GenBank/DDBJ whole genome shotgun (WGS) entry which is preliminary data.</text>
</comment>
<dbReference type="InterPro" id="IPR029044">
    <property type="entry name" value="Nucleotide-diphossugar_trans"/>
</dbReference>
<reference evidence="2" key="2">
    <citation type="submission" date="2021-04" db="EMBL/GenBank/DDBJ databases">
        <authorList>
            <person name="Gilroy R."/>
        </authorList>
    </citation>
    <scope>NUCLEOTIDE SEQUENCE</scope>
    <source>
        <strain evidence="2">CHK178-16964</strain>
    </source>
</reference>